<proteinExistence type="predicted"/>
<name>A0A7J6P9G3_PEROL</name>
<organism evidence="1 2">
    <name type="scientific">Perkinsus olseni</name>
    <name type="common">Perkinsus atlanticus</name>
    <dbReference type="NCBI Taxonomy" id="32597"/>
    <lineage>
        <taxon>Eukaryota</taxon>
        <taxon>Sar</taxon>
        <taxon>Alveolata</taxon>
        <taxon>Perkinsozoa</taxon>
        <taxon>Perkinsea</taxon>
        <taxon>Perkinsida</taxon>
        <taxon>Perkinsidae</taxon>
        <taxon>Perkinsus</taxon>
    </lineage>
</organism>
<dbReference type="EMBL" id="JABANP010000054">
    <property type="protein sequence ID" value="KAF4692813.1"/>
    <property type="molecule type" value="Genomic_DNA"/>
</dbReference>
<dbReference type="Proteomes" id="UP000541610">
    <property type="component" value="Unassembled WGS sequence"/>
</dbReference>
<evidence type="ECO:0000313" key="2">
    <source>
        <dbReference type="Proteomes" id="UP000541610"/>
    </source>
</evidence>
<gene>
    <name evidence="1" type="ORF">FOZ60_012508</name>
</gene>
<protein>
    <submittedName>
        <fullName evidence="1">Uncharacterized protein</fullName>
    </submittedName>
</protein>
<evidence type="ECO:0000313" key="1">
    <source>
        <dbReference type="EMBL" id="KAF4692813.1"/>
    </source>
</evidence>
<dbReference type="OrthoDB" id="411785at2759"/>
<sequence>MVGHTLTSCPHNLADASLSGAQCPAVSVGTQPLFHHHYQLGQPTSFGAHRHRHPDVYDVASADERSGDDGPFDPSFRAHKCESCETGDVTGVCCAAKARCGMGCGSNTHHRHHENTIQVPIDKLEHKVTDYSKSIPAMFGGAILNVQRPLCSMAHLSGAISISLLKMLQMHISEQRERGIFALSRIIDISSDLTDAESMSSLESSDSDDLLGRQITRFRAVGSGELMWEWPWTTSDVASQVWDTLSRKATVTEHYDIFLSHAWETNSLLKIAALAIRYNMEKAVMLSLLGCWLLRHLCQARIFVCITISCTILLSCLRWGRLSSPSRVFFDRCCIPQDDPREKAKCIEAIPEYLACSKRFVSMWDDALESRLWCMFELAVFVKQHGIDKVEIWVLHSIEFAAFYFTTSILFWVGHDLLDDYIPALLIDAVFSILNESYVICRYHPVCEGDANADISMRAEKLKCSLSSDRDALLAHIRHLHGSYRNFDDSVLPLSRAPACNLSGVPFLLRMICWITLEYDDQLNRCFLKPIRGRRLDYVRFLRLERPIDVSQVSCTSFGPPIVGMALDDV</sequence>
<dbReference type="AlphaFoldDB" id="A0A7J6P9G3"/>
<reference evidence="1 2" key="1">
    <citation type="submission" date="2020-04" db="EMBL/GenBank/DDBJ databases">
        <title>Perkinsus olseni comparative genomics.</title>
        <authorList>
            <person name="Bogema D.R."/>
        </authorList>
    </citation>
    <scope>NUCLEOTIDE SEQUENCE [LARGE SCALE GENOMIC DNA]</scope>
    <source>
        <strain evidence="1">00978-12</strain>
    </source>
</reference>
<accession>A0A7J6P9G3</accession>
<comment type="caution">
    <text evidence="1">The sequence shown here is derived from an EMBL/GenBank/DDBJ whole genome shotgun (WGS) entry which is preliminary data.</text>
</comment>